<dbReference type="SUPFAM" id="SSF53300">
    <property type="entry name" value="vWA-like"/>
    <property type="match status" value="1"/>
</dbReference>
<reference evidence="2 3" key="1">
    <citation type="submission" date="2016-07" db="EMBL/GenBank/DDBJ databases">
        <title>Genome and transcriptome analysis of iron-reducing fermentative bacteria Anoxybacter fermentans.</title>
        <authorList>
            <person name="Zeng X."/>
            <person name="Shao Z."/>
        </authorList>
    </citation>
    <scope>NUCLEOTIDE SEQUENCE [LARGE SCALE GENOMIC DNA]</scope>
    <source>
        <strain evidence="2 3">DY22613</strain>
    </source>
</reference>
<dbReference type="AlphaFoldDB" id="A0A3Q9HPE9"/>
<feature type="domain" description="VWFA" evidence="1">
    <location>
        <begin position="56"/>
        <end position="229"/>
    </location>
</feature>
<sequence length="229" mass="25601">MFDKKNLFLLTFLLILITVSAWLLPASYFKEVFFYGNKKLTVQDEIYLTFPKPEINVEVIVDVSGSMWGKFEGVSKIINSKGILKILLKDLPQDVKLGLRTFGGKEESRLEVPLGLNNREEIEKKVKKLRPDGKSPIGYALDQAGKDLLKIRGQKYIILISDGLDNGKIDPIAKAKELRDAGIITHVVFLKSAENVGEEKLLKIAEAGGGHFFTINEKDLVVPIMTLTN</sequence>
<name>A0A3Q9HPE9_9FIRM</name>
<evidence type="ECO:0000313" key="2">
    <source>
        <dbReference type="EMBL" id="AZR72707.1"/>
    </source>
</evidence>
<protein>
    <recommendedName>
        <fullName evidence="1">VWFA domain-containing protein</fullName>
    </recommendedName>
</protein>
<dbReference type="Gene3D" id="3.40.50.410">
    <property type="entry name" value="von Willebrand factor, type A domain"/>
    <property type="match status" value="1"/>
</dbReference>
<evidence type="ECO:0000259" key="1">
    <source>
        <dbReference type="PROSITE" id="PS50234"/>
    </source>
</evidence>
<dbReference type="RefSeq" id="WP_164730903.1">
    <property type="nucleotide sequence ID" value="NZ_CP016379.1"/>
</dbReference>
<evidence type="ECO:0000313" key="3">
    <source>
        <dbReference type="Proteomes" id="UP000267250"/>
    </source>
</evidence>
<accession>A0A3Q9HPE9</accession>
<dbReference type="Pfam" id="PF00092">
    <property type="entry name" value="VWA"/>
    <property type="match status" value="1"/>
</dbReference>
<dbReference type="InterPro" id="IPR036465">
    <property type="entry name" value="vWFA_dom_sf"/>
</dbReference>
<dbReference type="EMBL" id="CP016379">
    <property type="protein sequence ID" value="AZR72707.1"/>
    <property type="molecule type" value="Genomic_DNA"/>
</dbReference>
<dbReference type="InterPro" id="IPR002035">
    <property type="entry name" value="VWF_A"/>
</dbReference>
<gene>
    <name evidence="2" type="ORF">BBF96_04450</name>
</gene>
<dbReference type="Proteomes" id="UP000267250">
    <property type="component" value="Chromosome"/>
</dbReference>
<keyword evidence="3" id="KW-1185">Reference proteome</keyword>
<dbReference type="KEGG" id="aft:BBF96_04450"/>
<dbReference type="SMART" id="SM00327">
    <property type="entry name" value="VWA"/>
    <property type="match status" value="1"/>
</dbReference>
<proteinExistence type="predicted"/>
<organism evidence="2 3">
    <name type="scientific">Anoxybacter fermentans</name>
    <dbReference type="NCBI Taxonomy" id="1323375"/>
    <lineage>
        <taxon>Bacteria</taxon>
        <taxon>Bacillati</taxon>
        <taxon>Bacillota</taxon>
        <taxon>Clostridia</taxon>
        <taxon>Halanaerobiales</taxon>
        <taxon>Anoxybacter</taxon>
    </lineage>
</organism>
<dbReference type="PROSITE" id="PS50234">
    <property type="entry name" value="VWFA"/>
    <property type="match status" value="1"/>
</dbReference>